<sequence>MTNTLELEIAIKRAGFTKRKVAKKMNLSEMGLYKKIHNITEFKASEIEFLTNLLDLKDKSIFFN</sequence>
<name>A0AAP2UTT2_CLOIN</name>
<proteinExistence type="predicted"/>
<dbReference type="RefSeq" id="WP_008819726.1">
    <property type="nucleotide sequence ID" value="NZ_AP025565.1"/>
</dbReference>
<dbReference type="AlphaFoldDB" id="A0AAP2UTT2"/>
<dbReference type="Proteomes" id="UP001203972">
    <property type="component" value="Unassembled WGS sequence"/>
</dbReference>
<comment type="caution">
    <text evidence="1">The sequence shown here is derived from an EMBL/GenBank/DDBJ whole genome shotgun (WGS) entry which is preliminary data.</text>
</comment>
<protein>
    <submittedName>
        <fullName evidence="1">Uncharacterized protein</fullName>
    </submittedName>
</protein>
<reference evidence="1" key="1">
    <citation type="journal article" date="2022" name="Clin. Infect. Dis.">
        <title>Association between Clostridium innocuum and antibiotic-associated diarrhea in adults and children: A cross-sectional study and comparative genomics analysis.</title>
        <authorList>
            <person name="Cherny K.E."/>
            <person name="Muscat E.B."/>
            <person name="Balaji A."/>
            <person name="Mukherjee J."/>
            <person name="Ozer E.A."/>
            <person name="Angarone M.P."/>
            <person name="Hauser A.R."/>
            <person name="Sichel J.S."/>
            <person name="Amponsah E."/>
            <person name="Kociolek L.K."/>
        </authorList>
    </citation>
    <scope>NUCLEOTIDE SEQUENCE</scope>
    <source>
        <strain evidence="1">NU1-AC-029v</strain>
    </source>
</reference>
<accession>A0AAP2UTT2</accession>
<evidence type="ECO:0000313" key="1">
    <source>
        <dbReference type="EMBL" id="MCR0235492.1"/>
    </source>
</evidence>
<evidence type="ECO:0000313" key="2">
    <source>
        <dbReference type="Proteomes" id="UP001203972"/>
    </source>
</evidence>
<organism evidence="1 2">
    <name type="scientific">Clostridium innocuum</name>
    <dbReference type="NCBI Taxonomy" id="1522"/>
    <lineage>
        <taxon>Bacteria</taxon>
        <taxon>Bacillati</taxon>
        <taxon>Bacillota</taxon>
        <taxon>Clostridia</taxon>
        <taxon>Eubacteriales</taxon>
        <taxon>Clostridiaceae</taxon>
        <taxon>Clostridium</taxon>
    </lineage>
</organism>
<dbReference type="EMBL" id="JAKTMA010000073">
    <property type="protein sequence ID" value="MCR0235492.1"/>
    <property type="molecule type" value="Genomic_DNA"/>
</dbReference>
<gene>
    <name evidence="1" type="ORF">MKC95_22270</name>
</gene>